<feature type="transmembrane region" description="Helical" evidence="4">
    <location>
        <begin position="138"/>
        <end position="160"/>
    </location>
</feature>
<dbReference type="EMBL" id="JACIDS010000002">
    <property type="protein sequence ID" value="MBB3930668.1"/>
    <property type="molecule type" value="Genomic_DNA"/>
</dbReference>
<dbReference type="InterPro" id="IPR011701">
    <property type="entry name" value="MFS"/>
</dbReference>
<dbReference type="Proteomes" id="UP000553963">
    <property type="component" value="Unassembled WGS sequence"/>
</dbReference>
<keyword evidence="5" id="KW-0732">Signal</keyword>
<gene>
    <name evidence="7" type="ORF">GGR25_001707</name>
</gene>
<organism evidence="7 8">
    <name type="scientific">Kaistia hirudinis</name>
    <dbReference type="NCBI Taxonomy" id="1293440"/>
    <lineage>
        <taxon>Bacteria</taxon>
        <taxon>Pseudomonadati</taxon>
        <taxon>Pseudomonadota</taxon>
        <taxon>Alphaproteobacteria</taxon>
        <taxon>Hyphomicrobiales</taxon>
        <taxon>Kaistiaceae</taxon>
        <taxon>Kaistia</taxon>
    </lineage>
</organism>
<dbReference type="CDD" id="cd17324">
    <property type="entry name" value="MFS_NepI_like"/>
    <property type="match status" value="1"/>
</dbReference>
<dbReference type="InterPro" id="IPR020846">
    <property type="entry name" value="MFS_dom"/>
</dbReference>
<feature type="chain" id="PRO_5032959374" evidence="5">
    <location>
        <begin position="23"/>
        <end position="390"/>
    </location>
</feature>
<comment type="caution">
    <text evidence="7">The sequence shown here is derived from an EMBL/GenBank/DDBJ whole genome shotgun (WGS) entry which is preliminary data.</text>
</comment>
<evidence type="ECO:0000313" key="7">
    <source>
        <dbReference type="EMBL" id="MBB3930668.1"/>
    </source>
</evidence>
<feature type="domain" description="Major facilitator superfamily (MFS) profile" evidence="6">
    <location>
        <begin position="9"/>
        <end position="390"/>
    </location>
</feature>
<keyword evidence="3 4" id="KW-0472">Membrane</keyword>
<dbReference type="Gene3D" id="1.20.1250.20">
    <property type="entry name" value="MFS general substrate transporter like domains"/>
    <property type="match status" value="2"/>
</dbReference>
<name>A0A840AMX2_9HYPH</name>
<keyword evidence="1 4" id="KW-0812">Transmembrane</keyword>
<dbReference type="PANTHER" id="PTHR42910">
    <property type="entry name" value="TRANSPORTER SCO4007-RELATED"/>
    <property type="match status" value="1"/>
</dbReference>
<evidence type="ECO:0000256" key="1">
    <source>
        <dbReference type="ARBA" id="ARBA00022692"/>
    </source>
</evidence>
<evidence type="ECO:0000256" key="5">
    <source>
        <dbReference type="SAM" id="SignalP"/>
    </source>
</evidence>
<evidence type="ECO:0000256" key="4">
    <source>
        <dbReference type="SAM" id="Phobius"/>
    </source>
</evidence>
<dbReference type="Pfam" id="PF07690">
    <property type="entry name" value="MFS_1"/>
    <property type="match status" value="2"/>
</dbReference>
<dbReference type="SUPFAM" id="SSF103473">
    <property type="entry name" value="MFS general substrate transporter"/>
    <property type="match status" value="1"/>
</dbReference>
<feature type="transmembrane region" description="Helical" evidence="4">
    <location>
        <begin position="44"/>
        <end position="69"/>
    </location>
</feature>
<feature type="transmembrane region" description="Helical" evidence="4">
    <location>
        <begin position="282"/>
        <end position="314"/>
    </location>
</feature>
<dbReference type="PROSITE" id="PS50850">
    <property type="entry name" value="MFS"/>
    <property type="match status" value="1"/>
</dbReference>
<feature type="transmembrane region" description="Helical" evidence="4">
    <location>
        <begin position="368"/>
        <end position="387"/>
    </location>
</feature>
<accession>A0A840AMX2</accession>
<keyword evidence="2 4" id="KW-1133">Transmembrane helix</keyword>
<reference evidence="7 8" key="1">
    <citation type="submission" date="2020-08" db="EMBL/GenBank/DDBJ databases">
        <title>Genomic Encyclopedia of Type Strains, Phase IV (KMG-IV): sequencing the most valuable type-strain genomes for metagenomic binning, comparative biology and taxonomic classification.</title>
        <authorList>
            <person name="Goeker M."/>
        </authorList>
    </citation>
    <scope>NUCLEOTIDE SEQUENCE [LARGE SCALE GENOMIC DNA]</scope>
    <source>
        <strain evidence="7 8">DSM 25966</strain>
    </source>
</reference>
<dbReference type="InterPro" id="IPR036259">
    <property type="entry name" value="MFS_trans_sf"/>
</dbReference>
<evidence type="ECO:0000256" key="2">
    <source>
        <dbReference type="ARBA" id="ARBA00022989"/>
    </source>
</evidence>
<evidence type="ECO:0000259" key="6">
    <source>
        <dbReference type="PROSITE" id="PS50850"/>
    </source>
</evidence>
<protein>
    <submittedName>
        <fullName evidence="7">Putative MFS family arabinose efflux permease</fullName>
    </submittedName>
</protein>
<dbReference type="PANTHER" id="PTHR42910:SF1">
    <property type="entry name" value="MAJOR FACILITATOR SUPERFAMILY (MFS) PROFILE DOMAIN-CONTAINING PROTEIN"/>
    <property type="match status" value="1"/>
</dbReference>
<proteinExistence type="predicted"/>
<feature type="transmembrane region" description="Helical" evidence="4">
    <location>
        <begin position="343"/>
        <end position="362"/>
    </location>
</feature>
<feature type="transmembrane region" description="Helical" evidence="4">
    <location>
        <begin position="196"/>
        <end position="213"/>
    </location>
</feature>
<feature type="transmembrane region" description="Helical" evidence="4">
    <location>
        <begin position="81"/>
        <end position="99"/>
    </location>
</feature>
<dbReference type="RefSeq" id="WP_183398305.1">
    <property type="nucleotide sequence ID" value="NZ_JACIDS010000002.1"/>
</dbReference>
<feature type="transmembrane region" description="Helical" evidence="4">
    <location>
        <begin position="166"/>
        <end position="184"/>
    </location>
</feature>
<dbReference type="GO" id="GO:0022857">
    <property type="term" value="F:transmembrane transporter activity"/>
    <property type="evidence" value="ECO:0007669"/>
    <property type="project" value="InterPro"/>
</dbReference>
<feature type="signal peptide" evidence="5">
    <location>
        <begin position="1"/>
        <end position="22"/>
    </location>
</feature>
<sequence>MTTSPSPSPALTPSLARLLAFAAGAAVANSYYNQAMLGHIAGDFALPGAEVAAIAALTQLGNATGVLLLAPLGDRIERRRLILLTLGALVVALVMAAIAPSFGLLLLASLCVGTFATVAQQIVPLAVHLAPADRKGSVLGTVTGGILTGILLARTASGIISDLASWRVVFLLAAGLMLLTGVLLARRLPKVTPTTYIGYGALMASLIRLVAAHRALRRATLSQCLVFAAFMAFWSSIALELHSERFGLGSTAVGLLALVGASGAVAAPLAGRLADRGGAGRVAMLGMLLAALAFALLGVSEGSIVTLVAATLMLDIAVQTSQIANQSVVYAIDPAARSRLNTIFMTAMLASGAIGSSAGALAWSHFGWRGVCAFGAAAALAGAVLAARRG</sequence>
<keyword evidence="8" id="KW-1185">Reference proteome</keyword>
<dbReference type="AlphaFoldDB" id="A0A840AMX2"/>
<evidence type="ECO:0000313" key="8">
    <source>
        <dbReference type="Proteomes" id="UP000553963"/>
    </source>
</evidence>
<feature type="transmembrane region" description="Helical" evidence="4">
    <location>
        <begin position="219"/>
        <end position="239"/>
    </location>
</feature>
<evidence type="ECO:0000256" key="3">
    <source>
        <dbReference type="ARBA" id="ARBA00023136"/>
    </source>
</evidence>
<feature type="transmembrane region" description="Helical" evidence="4">
    <location>
        <begin position="246"/>
        <end position="270"/>
    </location>
</feature>